<dbReference type="InterPro" id="IPR050765">
    <property type="entry name" value="Riboflavin_Biosynth_HTPR"/>
</dbReference>
<evidence type="ECO:0000313" key="3">
    <source>
        <dbReference type="Proteomes" id="UP000557307"/>
    </source>
</evidence>
<feature type="domain" description="Bacterial bifunctional deaminase-reductase C-terminal" evidence="1">
    <location>
        <begin position="4"/>
        <end position="180"/>
    </location>
</feature>
<proteinExistence type="predicted"/>
<dbReference type="GO" id="GO:0008703">
    <property type="term" value="F:5-amino-6-(5-phosphoribosylamino)uracil reductase activity"/>
    <property type="evidence" value="ECO:0007669"/>
    <property type="project" value="InterPro"/>
</dbReference>
<dbReference type="SUPFAM" id="SSF53597">
    <property type="entry name" value="Dihydrofolate reductase-like"/>
    <property type="match status" value="1"/>
</dbReference>
<evidence type="ECO:0000313" key="2">
    <source>
        <dbReference type="EMBL" id="MBB5286329.1"/>
    </source>
</evidence>
<sequence length="188" mass="21055">MAAKLIYLMLTSLDGYTEDERGQFGWATPDDDEVHTYVNELGASISTYLYGRKMYETMVYWETAHQVPNQPKLVLEWARQWQAAEKIVYSRTLAAPTSARTRLERTFDPEAVRLLKASAEQDLAVAGPELAAQALRAGLVDEMQLILFPVVVGGGKRFFPAHWPASLTLIEERRFANGVVAMRYAVGG</sequence>
<dbReference type="PANTHER" id="PTHR38011">
    <property type="entry name" value="DIHYDROFOLATE REDUCTASE FAMILY PROTEIN (AFU_ORTHOLOGUE AFUA_8G06820)"/>
    <property type="match status" value="1"/>
</dbReference>
<dbReference type="AlphaFoldDB" id="A0A840U3B4"/>
<dbReference type="Gene3D" id="3.40.430.10">
    <property type="entry name" value="Dihydrofolate Reductase, subunit A"/>
    <property type="match status" value="1"/>
</dbReference>
<accession>A0A840U3B4</accession>
<gene>
    <name evidence="2" type="ORF">HNQ92_004489</name>
</gene>
<comment type="caution">
    <text evidence="2">The sequence shown here is derived from an EMBL/GenBank/DDBJ whole genome shotgun (WGS) entry which is preliminary data.</text>
</comment>
<protein>
    <submittedName>
        <fullName evidence="2">Dihydrofolate reductase</fullName>
    </submittedName>
</protein>
<dbReference type="RefSeq" id="WP_184177372.1">
    <property type="nucleotide sequence ID" value="NZ_JACHGF010000009.1"/>
</dbReference>
<dbReference type="GO" id="GO:0009231">
    <property type="term" value="P:riboflavin biosynthetic process"/>
    <property type="evidence" value="ECO:0007669"/>
    <property type="project" value="InterPro"/>
</dbReference>
<dbReference type="PANTHER" id="PTHR38011:SF11">
    <property type="entry name" value="2,5-DIAMINO-6-RIBOSYLAMINO-4(3H)-PYRIMIDINONE 5'-PHOSPHATE REDUCTASE"/>
    <property type="match status" value="1"/>
</dbReference>
<name>A0A840U3B4_9BACT</name>
<dbReference type="InterPro" id="IPR024072">
    <property type="entry name" value="DHFR-like_dom_sf"/>
</dbReference>
<organism evidence="2 3">
    <name type="scientific">Rhabdobacter roseus</name>
    <dbReference type="NCBI Taxonomy" id="1655419"/>
    <lineage>
        <taxon>Bacteria</taxon>
        <taxon>Pseudomonadati</taxon>
        <taxon>Bacteroidota</taxon>
        <taxon>Cytophagia</taxon>
        <taxon>Cytophagales</taxon>
        <taxon>Cytophagaceae</taxon>
        <taxon>Rhabdobacter</taxon>
    </lineage>
</organism>
<dbReference type="InterPro" id="IPR002734">
    <property type="entry name" value="RibDG_C"/>
</dbReference>
<evidence type="ECO:0000259" key="1">
    <source>
        <dbReference type="Pfam" id="PF01872"/>
    </source>
</evidence>
<dbReference type="EMBL" id="JACHGF010000009">
    <property type="protein sequence ID" value="MBB5286329.1"/>
    <property type="molecule type" value="Genomic_DNA"/>
</dbReference>
<dbReference type="Pfam" id="PF01872">
    <property type="entry name" value="RibD_C"/>
    <property type="match status" value="1"/>
</dbReference>
<dbReference type="Proteomes" id="UP000557307">
    <property type="component" value="Unassembled WGS sequence"/>
</dbReference>
<keyword evidence="3" id="KW-1185">Reference proteome</keyword>
<reference evidence="2 3" key="1">
    <citation type="submission" date="2020-08" db="EMBL/GenBank/DDBJ databases">
        <title>Genomic Encyclopedia of Type Strains, Phase IV (KMG-IV): sequencing the most valuable type-strain genomes for metagenomic binning, comparative biology and taxonomic classification.</title>
        <authorList>
            <person name="Goeker M."/>
        </authorList>
    </citation>
    <scope>NUCLEOTIDE SEQUENCE [LARGE SCALE GENOMIC DNA]</scope>
    <source>
        <strain evidence="2 3">DSM 105074</strain>
    </source>
</reference>